<organism evidence="2 3">
    <name type="scientific">Kalanchoe fedtschenkoi</name>
    <name type="common">Lavender scallops</name>
    <name type="synonym">South American air plant</name>
    <dbReference type="NCBI Taxonomy" id="63787"/>
    <lineage>
        <taxon>Eukaryota</taxon>
        <taxon>Viridiplantae</taxon>
        <taxon>Streptophyta</taxon>
        <taxon>Embryophyta</taxon>
        <taxon>Tracheophyta</taxon>
        <taxon>Spermatophyta</taxon>
        <taxon>Magnoliopsida</taxon>
        <taxon>eudicotyledons</taxon>
        <taxon>Gunneridae</taxon>
        <taxon>Pentapetalae</taxon>
        <taxon>Saxifragales</taxon>
        <taxon>Crassulaceae</taxon>
        <taxon>Kalanchoe</taxon>
    </lineage>
</organism>
<reference evidence="2" key="1">
    <citation type="submission" date="2021-01" db="UniProtKB">
        <authorList>
            <consortium name="EnsemblPlants"/>
        </authorList>
    </citation>
    <scope>IDENTIFICATION</scope>
</reference>
<dbReference type="Gramene" id="Kaladp0040s0392.1.v1.1">
    <property type="protein sequence ID" value="Kaladp0040s0392.1.v1.1"/>
    <property type="gene ID" value="Kaladp0040s0392.v1.1"/>
</dbReference>
<dbReference type="Proteomes" id="UP000594263">
    <property type="component" value="Unplaced"/>
</dbReference>
<accession>A0A7N0ZVG2</accession>
<keyword evidence="3" id="KW-1185">Reference proteome</keyword>
<dbReference type="EnsemblPlants" id="Kaladp0040s0392.1.v1.1">
    <property type="protein sequence ID" value="Kaladp0040s0392.1.v1.1"/>
    <property type="gene ID" value="Kaladp0040s0392.v1.1"/>
</dbReference>
<dbReference type="AlphaFoldDB" id="A0A7N0ZVG2"/>
<dbReference type="PANTHER" id="PTHR47854:SF1">
    <property type="entry name" value="SURFEIT LOCUS PROTEIN 2 (SURF2)"/>
    <property type="match status" value="1"/>
</dbReference>
<dbReference type="Gramene" id="Kaladp0040s0392.2.v1.1">
    <property type="protein sequence ID" value="Kaladp0040s0392.2.v1.1"/>
    <property type="gene ID" value="Kaladp0040s0392.v1.1"/>
</dbReference>
<evidence type="ECO:0000256" key="1">
    <source>
        <dbReference type="SAM" id="MobiDB-lite"/>
    </source>
</evidence>
<proteinExistence type="predicted"/>
<evidence type="ECO:0008006" key="4">
    <source>
        <dbReference type="Google" id="ProtNLM"/>
    </source>
</evidence>
<protein>
    <recommendedName>
        <fullName evidence="4">Surfeit locus protein 2</fullName>
    </recommendedName>
</protein>
<evidence type="ECO:0000313" key="2">
    <source>
        <dbReference type="EnsemblPlants" id="Kaladp0040s0392.1.v1.1"/>
    </source>
</evidence>
<evidence type="ECO:0000313" key="3">
    <source>
        <dbReference type="Proteomes" id="UP000594263"/>
    </source>
</evidence>
<dbReference type="EnsemblPlants" id="Kaladp0040s0392.2.v1.1">
    <property type="protein sequence ID" value="Kaladp0040s0392.2.v1.1"/>
    <property type="gene ID" value="Kaladp0040s0392.v1.1"/>
</dbReference>
<dbReference type="PANTHER" id="PTHR47854">
    <property type="entry name" value="SURFEIT LOCUS PROTEIN 2 (SURF2)"/>
    <property type="match status" value="1"/>
</dbReference>
<dbReference type="InterPro" id="IPR008833">
    <property type="entry name" value="Surf2"/>
</dbReference>
<feature type="region of interest" description="Disordered" evidence="1">
    <location>
        <begin position="153"/>
        <end position="191"/>
    </location>
</feature>
<dbReference type="OMA" id="EGNCKAS"/>
<name>A0A7N0ZVG2_KALFE</name>
<dbReference type="Pfam" id="PF05477">
    <property type="entry name" value="SURF2"/>
    <property type="match status" value="1"/>
</dbReference>
<sequence length="231" mass="25389">MAIAERKEGRGLLGEPTFIDVGNGKLRCVETGHELPAEEAGSYGRSKRCRSGLIDAAVLQSKPPLNVFKLDPLSRSKLICKLTGDTINKTEEHIWKHINGKRFLNKLELTESGAGNERRKDKLRAMVIRPCSENIIKEEKEKGIAELISEIREAPEDKSDTDDDDGFWVPPGGTGSGASSDSEEDTTHDALSEECAIVSKELAKRTKRMTLEIGPSSFATRKKKNRAGPTT</sequence>